<dbReference type="AlphaFoldDB" id="A0A0B2X5S9"/>
<dbReference type="Pfam" id="PF08320">
    <property type="entry name" value="PIG-X"/>
    <property type="match status" value="1"/>
</dbReference>
<evidence type="ECO:0000256" key="10">
    <source>
        <dbReference type="ARBA" id="ARBA00023180"/>
    </source>
</evidence>
<comment type="function">
    <text evidence="11">Required for proper folding and/or the stability of a subset of proteins in the endoplasmic reticulum. Component of glycosylphosphatidylinositol-mannosyltransferase 1 which transfers the first of the 4 mannoses in the GPI-anchor precursors during GPI-anchor biosynthesis. Probably acts by stabilizing the mannosyltransferase GPI14.</text>
</comment>
<evidence type="ECO:0000313" key="12">
    <source>
        <dbReference type="EMBL" id="KHO00780.1"/>
    </source>
</evidence>
<reference evidence="12 13" key="1">
    <citation type="journal article" date="2014" name="Proc. Natl. Acad. Sci. U.S.A.">
        <title>Trajectory and genomic determinants of fungal-pathogen speciation and host adaptation.</title>
        <authorList>
            <person name="Hu X."/>
            <person name="Xiao G."/>
            <person name="Zheng P."/>
            <person name="Shang Y."/>
            <person name="Su Y."/>
            <person name="Zhang X."/>
            <person name="Liu X."/>
            <person name="Zhan S."/>
            <person name="St Leger R.J."/>
            <person name="Wang C."/>
        </authorList>
    </citation>
    <scope>NUCLEOTIDE SEQUENCE [LARGE SCALE GENOMIC DNA]</scope>
    <source>
        <strain evidence="12 13">ARSEF 1941</strain>
    </source>
</reference>
<sequence length="382" mass="41654">MSTESFTTQGQGQSFDPPAATFYQELEHLTTFINWATKEICPKEDTVCQSRAAALSNAVSLDISWDSTRRTLRVSSLFPLSEQSTSVSGSPTRRTEVGMFSKDAPPNQKPHEVGVSGLLSVLGENKKPSGTLFGFPSRHRATEAEFSARFVSPTGLHPTLRLTVSSNKPPPTEDECGLYAYFTLPKTLFADRYQFADQLLLASKNLTASRYTSLPVDLEAPAYTTKKWGSSVLLQLAPPSSNEAETWTAEVPLHLRYLEPSASGKVDIEVPYPAVFWACELGANADLSNNPFDRSRLGYDGLFSDNTVFWHATPRPAVGNRIMAPISVPVLKEHGVSLVGFGTAAAVSLGFAWVLWKLAAVFAVSGYESMTGEVQEESKKSK</sequence>
<evidence type="ECO:0000256" key="6">
    <source>
        <dbReference type="ARBA" id="ARBA00022692"/>
    </source>
</evidence>
<evidence type="ECO:0000256" key="7">
    <source>
        <dbReference type="ARBA" id="ARBA00022824"/>
    </source>
</evidence>
<keyword evidence="8" id="KW-1133">Transmembrane helix</keyword>
<dbReference type="OrthoDB" id="5546453at2759"/>
<comment type="similarity">
    <text evidence="3 11">Belongs to the PIGX family.</text>
</comment>
<keyword evidence="13" id="KW-1185">Reference proteome</keyword>
<dbReference type="GeneID" id="63736013"/>
<evidence type="ECO:0000256" key="11">
    <source>
        <dbReference type="RuleBase" id="RU366056"/>
    </source>
</evidence>
<dbReference type="RefSeq" id="XP_040681845.1">
    <property type="nucleotide sequence ID" value="XM_040820357.1"/>
</dbReference>
<dbReference type="InterPro" id="IPR013233">
    <property type="entry name" value="PIG-X/PBN1"/>
</dbReference>
<evidence type="ECO:0000256" key="2">
    <source>
        <dbReference type="ARBA" id="ARBA00004687"/>
    </source>
</evidence>
<organism evidence="12 13">
    <name type="scientific">Metarhizium album (strain ARSEF 1941)</name>
    <dbReference type="NCBI Taxonomy" id="1081103"/>
    <lineage>
        <taxon>Eukaryota</taxon>
        <taxon>Fungi</taxon>
        <taxon>Dikarya</taxon>
        <taxon>Ascomycota</taxon>
        <taxon>Pezizomycotina</taxon>
        <taxon>Sordariomycetes</taxon>
        <taxon>Hypocreomycetidae</taxon>
        <taxon>Hypocreales</taxon>
        <taxon>Clavicipitaceae</taxon>
        <taxon>Metarhizium</taxon>
    </lineage>
</organism>
<evidence type="ECO:0000256" key="9">
    <source>
        <dbReference type="ARBA" id="ARBA00023136"/>
    </source>
</evidence>
<dbReference type="InterPro" id="IPR042322">
    <property type="entry name" value="Pbn1"/>
</dbReference>
<keyword evidence="7 11" id="KW-0256">Endoplasmic reticulum</keyword>
<keyword evidence="9" id="KW-0472">Membrane</keyword>
<evidence type="ECO:0000256" key="8">
    <source>
        <dbReference type="ARBA" id="ARBA00022989"/>
    </source>
</evidence>
<dbReference type="GO" id="GO:1990529">
    <property type="term" value="C:glycosylphosphatidylinositol-mannosyltransferase I complex"/>
    <property type="evidence" value="ECO:0007669"/>
    <property type="project" value="TreeGrafter"/>
</dbReference>
<comment type="subcellular location">
    <subcellularLocation>
        <location evidence="11">Endoplasmic reticulum membrane</location>
        <topology evidence="11">Single-pass membrane protein</topology>
    </subcellularLocation>
    <subcellularLocation>
        <location evidence="1">Endoplasmic reticulum membrane</location>
        <topology evidence="1">Single-pass type III membrane protein</topology>
    </subcellularLocation>
</comment>
<dbReference type="UniPathway" id="UPA00196"/>
<dbReference type="SMART" id="SM00780">
    <property type="entry name" value="PIG-X"/>
    <property type="match status" value="1"/>
</dbReference>
<protein>
    <recommendedName>
        <fullName evidence="4 11">Protein PBN1</fullName>
    </recommendedName>
</protein>
<keyword evidence="6" id="KW-0812">Transmembrane</keyword>
<comment type="pathway">
    <text evidence="2 11">Glycolipid biosynthesis; glycosylphosphatidylinositol-anchor biosynthesis.</text>
</comment>
<dbReference type="PANTHER" id="PTHR28533">
    <property type="entry name" value="PROTEIN PBN1"/>
    <property type="match status" value="1"/>
</dbReference>
<comment type="caution">
    <text evidence="12">The sequence shown here is derived from an EMBL/GenBank/DDBJ whole genome shotgun (WGS) entry which is preliminary data.</text>
</comment>
<dbReference type="GO" id="GO:0000030">
    <property type="term" value="F:mannosyltransferase activity"/>
    <property type="evidence" value="ECO:0007669"/>
    <property type="project" value="TreeGrafter"/>
</dbReference>
<evidence type="ECO:0000313" key="13">
    <source>
        <dbReference type="Proteomes" id="UP000030816"/>
    </source>
</evidence>
<proteinExistence type="inferred from homology"/>
<gene>
    <name evidence="12" type="ORF">MAM_01558</name>
</gene>
<dbReference type="PANTHER" id="PTHR28533:SF1">
    <property type="entry name" value="PROTEIN PBN1"/>
    <property type="match status" value="1"/>
</dbReference>
<evidence type="ECO:0000256" key="1">
    <source>
        <dbReference type="ARBA" id="ARBA00004643"/>
    </source>
</evidence>
<dbReference type="HOGENOM" id="CLU_030047_0_0_1"/>
<dbReference type="Proteomes" id="UP000030816">
    <property type="component" value="Unassembled WGS sequence"/>
</dbReference>
<keyword evidence="10" id="KW-0325">Glycoprotein</keyword>
<keyword evidence="5 11" id="KW-0337">GPI-anchor biosynthesis</keyword>
<name>A0A0B2X5S9_METAS</name>
<accession>A0A0B2X5S9</accession>
<dbReference type="GO" id="GO:0006506">
    <property type="term" value="P:GPI anchor biosynthetic process"/>
    <property type="evidence" value="ECO:0007669"/>
    <property type="project" value="UniProtKB-UniPathway"/>
</dbReference>
<evidence type="ECO:0000256" key="3">
    <source>
        <dbReference type="ARBA" id="ARBA00010345"/>
    </source>
</evidence>
<evidence type="ECO:0000256" key="5">
    <source>
        <dbReference type="ARBA" id="ARBA00022502"/>
    </source>
</evidence>
<dbReference type="STRING" id="1081103.A0A0B2X5S9"/>
<evidence type="ECO:0000256" key="4">
    <source>
        <dbReference type="ARBA" id="ARBA00020410"/>
    </source>
</evidence>
<dbReference type="GO" id="GO:0005789">
    <property type="term" value="C:endoplasmic reticulum membrane"/>
    <property type="evidence" value="ECO:0007669"/>
    <property type="project" value="UniProtKB-SubCell"/>
</dbReference>
<dbReference type="EMBL" id="AZHE01000002">
    <property type="protein sequence ID" value="KHO00780.1"/>
    <property type="molecule type" value="Genomic_DNA"/>
</dbReference>